<evidence type="ECO:0000256" key="7">
    <source>
        <dbReference type="ARBA" id="ARBA00023141"/>
    </source>
</evidence>
<feature type="domain" description="N-(5'phosphoribosyl) anthranilate isomerase (PRAI)" evidence="9">
    <location>
        <begin position="56"/>
        <end position="182"/>
    </location>
</feature>
<keyword evidence="7" id="KW-0057">Aromatic amino acid biosynthesis</keyword>
<dbReference type="EMBL" id="JAACJS010000015">
    <property type="protein sequence ID" value="NCI50917.1"/>
    <property type="molecule type" value="Genomic_DNA"/>
</dbReference>
<evidence type="ECO:0000313" key="10">
    <source>
        <dbReference type="EMBL" id="NCI50917.1"/>
    </source>
</evidence>
<dbReference type="EC" id="5.3.1.24" evidence="3"/>
<proteinExistence type="predicted"/>
<evidence type="ECO:0000256" key="3">
    <source>
        <dbReference type="ARBA" id="ARBA00012572"/>
    </source>
</evidence>
<dbReference type="Proteomes" id="UP000753802">
    <property type="component" value="Unassembled WGS sequence"/>
</dbReference>
<dbReference type="InterPro" id="IPR011060">
    <property type="entry name" value="RibuloseP-bd_barrel"/>
</dbReference>
<evidence type="ECO:0000256" key="4">
    <source>
        <dbReference type="ARBA" id="ARBA00022272"/>
    </source>
</evidence>
<organism evidence="10 11">
    <name type="scientific">Sediminibacterium roseum</name>
    <dbReference type="NCBI Taxonomy" id="1978412"/>
    <lineage>
        <taxon>Bacteria</taxon>
        <taxon>Pseudomonadati</taxon>
        <taxon>Bacteroidota</taxon>
        <taxon>Chitinophagia</taxon>
        <taxon>Chitinophagales</taxon>
        <taxon>Chitinophagaceae</taxon>
        <taxon>Sediminibacterium</taxon>
    </lineage>
</organism>
<evidence type="ECO:0000313" key="11">
    <source>
        <dbReference type="Proteomes" id="UP000753802"/>
    </source>
</evidence>
<dbReference type="InterPro" id="IPR044643">
    <property type="entry name" value="TrpF_fam"/>
</dbReference>
<dbReference type="InterPro" id="IPR013785">
    <property type="entry name" value="Aldolase_TIM"/>
</dbReference>
<keyword evidence="6" id="KW-0822">Tryptophan biosynthesis</keyword>
<accession>A0ABW9ZX60</accession>
<keyword evidence="8" id="KW-0413">Isomerase</keyword>
<keyword evidence="5" id="KW-0028">Amino-acid biosynthesis</keyword>
<evidence type="ECO:0000259" key="9">
    <source>
        <dbReference type="Pfam" id="PF00697"/>
    </source>
</evidence>
<evidence type="ECO:0000256" key="1">
    <source>
        <dbReference type="ARBA" id="ARBA00001164"/>
    </source>
</evidence>
<evidence type="ECO:0000256" key="5">
    <source>
        <dbReference type="ARBA" id="ARBA00022605"/>
    </source>
</evidence>
<protein>
    <recommendedName>
        <fullName evidence="4">N-(5'-phosphoribosyl)anthranilate isomerase</fullName>
        <ecNumber evidence="3">5.3.1.24</ecNumber>
    </recommendedName>
</protein>
<keyword evidence="11" id="KW-1185">Reference proteome</keyword>
<reference evidence="10 11" key="1">
    <citation type="submission" date="2020-01" db="EMBL/GenBank/DDBJ databases">
        <title>Genome analysis.</title>
        <authorList>
            <person name="Wu S."/>
            <person name="Wang G."/>
        </authorList>
    </citation>
    <scope>NUCLEOTIDE SEQUENCE [LARGE SCALE GENOMIC DNA]</scope>
    <source>
        <strain evidence="10 11">SYL130</strain>
    </source>
</reference>
<evidence type="ECO:0000256" key="8">
    <source>
        <dbReference type="ARBA" id="ARBA00023235"/>
    </source>
</evidence>
<evidence type="ECO:0000256" key="6">
    <source>
        <dbReference type="ARBA" id="ARBA00022822"/>
    </source>
</evidence>
<dbReference type="PANTHER" id="PTHR42894">
    <property type="entry name" value="N-(5'-PHOSPHORIBOSYL)ANTHRANILATE ISOMERASE"/>
    <property type="match status" value="1"/>
</dbReference>
<dbReference type="PANTHER" id="PTHR42894:SF1">
    <property type="entry name" value="N-(5'-PHOSPHORIBOSYL)ANTHRANILATE ISOMERASE"/>
    <property type="match status" value="1"/>
</dbReference>
<gene>
    <name evidence="10" type="ORF">GWC95_13370</name>
</gene>
<sequence length="431" mass="50035">MKDQKILKVCKIDSIAFASFALKQKADFFGVHVIYKKDIGKRFQLVQDIKAQNGKVIIVTYINDLVTLQEVIALYQPAGIQFHYPFNAELVQTIKQTNPKLSLFGVLSDEESSPNFAQMDQLLDWVVYDTNYRGGTGEASAYKHLKNIPPSLLSKTLLAGGINPKRVRELAKVGTAGFDVQSLFRSGNLLNFRSLENLVDVLKFPRTRSFSVSLTDIPLTQMKNIGRYFVDPNLDYHLDYSDTSLYPNFDTTKCGIEEKERFLSQLPHSIHFFLNSNEKLREQIADFYKKYSLSLTHVFLQFFPEIDCSLFTSQRKHGYEEKFNDSVLKVIPSVFYKDLDLFFERFIECDFISIVVPPPEKKQNIESFIEVYKRHEDKFKDKEVWLDRNLNIEFVKMFQQRLGRDFNYIIGKEVISDWTKLPAIHEQISKA</sequence>
<dbReference type="Pfam" id="PF00697">
    <property type="entry name" value="PRAI"/>
    <property type="match status" value="1"/>
</dbReference>
<dbReference type="RefSeq" id="WP_161819222.1">
    <property type="nucleotide sequence ID" value="NZ_JAACJS010000015.1"/>
</dbReference>
<dbReference type="Gene3D" id="3.20.20.70">
    <property type="entry name" value="Aldolase class I"/>
    <property type="match status" value="1"/>
</dbReference>
<name>A0ABW9ZX60_9BACT</name>
<comment type="catalytic activity">
    <reaction evidence="1">
        <text>N-(5-phospho-beta-D-ribosyl)anthranilate = 1-(2-carboxyphenylamino)-1-deoxy-D-ribulose 5-phosphate</text>
        <dbReference type="Rhea" id="RHEA:21540"/>
        <dbReference type="ChEBI" id="CHEBI:18277"/>
        <dbReference type="ChEBI" id="CHEBI:58613"/>
        <dbReference type="EC" id="5.3.1.24"/>
    </reaction>
</comment>
<comment type="pathway">
    <text evidence="2">Amino-acid biosynthesis; L-tryptophan biosynthesis; L-tryptophan from chorismate: step 3/5.</text>
</comment>
<comment type="caution">
    <text evidence="10">The sequence shown here is derived from an EMBL/GenBank/DDBJ whole genome shotgun (WGS) entry which is preliminary data.</text>
</comment>
<dbReference type="InterPro" id="IPR001240">
    <property type="entry name" value="PRAI_dom"/>
</dbReference>
<evidence type="ECO:0000256" key="2">
    <source>
        <dbReference type="ARBA" id="ARBA00004664"/>
    </source>
</evidence>
<dbReference type="SUPFAM" id="SSF51366">
    <property type="entry name" value="Ribulose-phoshate binding barrel"/>
    <property type="match status" value="1"/>
</dbReference>